<accession>A0A9J2PDN2</accession>
<protein>
    <submittedName>
        <fullName evidence="12">Cyclic nucleotide-binding domain-containing protein</fullName>
    </submittedName>
</protein>
<dbReference type="WBParaSite" id="ALUE_0000806001-mRNA-1">
    <property type="protein sequence ID" value="ALUE_0000806001-mRNA-1"/>
    <property type="gene ID" value="ALUE_0000806001"/>
</dbReference>
<dbReference type="GO" id="GO:0005886">
    <property type="term" value="C:plasma membrane"/>
    <property type="evidence" value="ECO:0007669"/>
    <property type="project" value="TreeGrafter"/>
</dbReference>
<dbReference type="GO" id="GO:0017071">
    <property type="term" value="C:intracellular cyclic nucleotide activated cation channel complex"/>
    <property type="evidence" value="ECO:0007669"/>
    <property type="project" value="TreeGrafter"/>
</dbReference>
<dbReference type="InterPro" id="IPR050866">
    <property type="entry name" value="CNG_cation_channel"/>
</dbReference>
<dbReference type="Proteomes" id="UP000036681">
    <property type="component" value="Unplaced"/>
</dbReference>
<dbReference type="SMART" id="SM00100">
    <property type="entry name" value="cNMP"/>
    <property type="match status" value="1"/>
</dbReference>
<evidence type="ECO:0000259" key="10">
    <source>
        <dbReference type="PROSITE" id="PS50042"/>
    </source>
</evidence>
<keyword evidence="4 9" id="KW-1133">Transmembrane helix</keyword>
<evidence type="ECO:0000256" key="8">
    <source>
        <dbReference type="ARBA" id="ARBA00023303"/>
    </source>
</evidence>
<dbReference type="GO" id="GO:0044877">
    <property type="term" value="F:protein-containing complex binding"/>
    <property type="evidence" value="ECO:0007669"/>
    <property type="project" value="TreeGrafter"/>
</dbReference>
<dbReference type="InterPro" id="IPR014710">
    <property type="entry name" value="RmlC-like_jellyroll"/>
</dbReference>
<comment type="subcellular location">
    <subcellularLocation>
        <location evidence="1">Membrane</location>
        <topology evidence="1">Multi-pass membrane protein</topology>
    </subcellularLocation>
</comment>
<organism evidence="11 12">
    <name type="scientific">Ascaris lumbricoides</name>
    <name type="common">Giant roundworm</name>
    <dbReference type="NCBI Taxonomy" id="6252"/>
    <lineage>
        <taxon>Eukaryota</taxon>
        <taxon>Metazoa</taxon>
        <taxon>Ecdysozoa</taxon>
        <taxon>Nematoda</taxon>
        <taxon>Chromadorea</taxon>
        <taxon>Rhabditida</taxon>
        <taxon>Spirurina</taxon>
        <taxon>Ascaridomorpha</taxon>
        <taxon>Ascaridoidea</taxon>
        <taxon>Ascarididae</taxon>
        <taxon>Ascaris</taxon>
    </lineage>
</organism>
<dbReference type="AlphaFoldDB" id="A0A9J2PDN2"/>
<keyword evidence="5" id="KW-0406">Ion transport</keyword>
<name>A0A9J2PDN2_ASCLU</name>
<feature type="transmembrane region" description="Helical" evidence="9">
    <location>
        <begin position="80"/>
        <end position="103"/>
    </location>
</feature>
<keyword evidence="8" id="KW-0407">Ion channel</keyword>
<evidence type="ECO:0000256" key="2">
    <source>
        <dbReference type="ARBA" id="ARBA00022448"/>
    </source>
</evidence>
<evidence type="ECO:0000256" key="1">
    <source>
        <dbReference type="ARBA" id="ARBA00004141"/>
    </source>
</evidence>
<dbReference type="InterPro" id="IPR005821">
    <property type="entry name" value="Ion_trans_dom"/>
</dbReference>
<evidence type="ECO:0000256" key="6">
    <source>
        <dbReference type="ARBA" id="ARBA00023136"/>
    </source>
</evidence>
<dbReference type="GO" id="GO:0005223">
    <property type="term" value="F:intracellularly cGMP-activated cation channel activity"/>
    <property type="evidence" value="ECO:0007669"/>
    <property type="project" value="TreeGrafter"/>
</dbReference>
<sequence length="692" mass="80442">MDSEEPSSSFRCITSQKIIKKWLLKVNWARRNEQEARRNADKLVDEFFLNSGQEVRVDLDNPEKRSSHLTFWIDDSGSMFYWWTAVVSLSCLYNYVMVVIMVFEELHNHHYTEWIIANGIADSVNFLDIFIQSRRAFCEDGVEITDSLAMLKHYIQRFAFLADLVAILPTDLMLLVRDDLSILRVNRLFKTYRVWNFIDLTVIRTSFPNLFRVLKLITICFIIFHWNGCIYFLLSIIYDFDSARLDDWIFSYDKIPDPIVPICGSWRHEANCSFNEMGRNAVARDTYVDELSSYWSNRTTVLKFSNFTKQYGLSFYWSALTLVTLGEQPSPNYTFQNGFEIIDTLIGLVIFAVIVGDVGNMVTDMNAVKSEYELILDGCKQYMTYRKVPLQLQTRVINWFGYTWDQGQAKVDEQAIAEFLPGKLYGRLAVYIHMDTLLRVKLFQDCEPGLLYELILMLQLQVYSPGDYVCKKGDIGKEMYIVKRGTLEVVSDDGQKEMYIVKRGTLEVVSDDGQKVFVTLKEGTVFGELSILDIPGNKNGNRRTAAIRSVGFSDLYVLSKEDLWEALNEYPDAKELLLEKGKELLKKDNLLIEVNKDDEKIESHISLEDRLLLMIKATEKIDAQLGELYDDFVLSTNEMKRRMAQLEYIYTNNRTQIVYDRRQKGRLEHIDECRQQSQFLPSNHPDRISPGL</sequence>
<evidence type="ECO:0000256" key="5">
    <source>
        <dbReference type="ARBA" id="ARBA00023065"/>
    </source>
</evidence>
<dbReference type="PROSITE" id="PS00889">
    <property type="entry name" value="CNMP_BINDING_2"/>
    <property type="match status" value="1"/>
</dbReference>
<dbReference type="CDD" id="cd00038">
    <property type="entry name" value="CAP_ED"/>
    <property type="match status" value="1"/>
</dbReference>
<keyword evidence="7" id="KW-1071">Ligand-gated ion channel</keyword>
<dbReference type="FunFam" id="1.10.287.630:FF:000001">
    <property type="entry name" value="Cyclic nucleotide-gated channel alpha 3"/>
    <property type="match status" value="1"/>
</dbReference>
<evidence type="ECO:0000256" key="3">
    <source>
        <dbReference type="ARBA" id="ARBA00022692"/>
    </source>
</evidence>
<feature type="domain" description="Cyclic nucleotide-binding" evidence="10">
    <location>
        <begin position="442"/>
        <end position="580"/>
    </location>
</feature>
<keyword evidence="2" id="KW-0813">Transport</keyword>
<evidence type="ECO:0000256" key="7">
    <source>
        <dbReference type="ARBA" id="ARBA00023286"/>
    </source>
</evidence>
<dbReference type="Gene3D" id="1.10.287.70">
    <property type="match status" value="1"/>
</dbReference>
<evidence type="ECO:0000313" key="11">
    <source>
        <dbReference type="Proteomes" id="UP000036681"/>
    </source>
</evidence>
<evidence type="ECO:0000256" key="9">
    <source>
        <dbReference type="SAM" id="Phobius"/>
    </source>
</evidence>
<dbReference type="SUPFAM" id="SSF81324">
    <property type="entry name" value="Voltage-gated potassium channels"/>
    <property type="match status" value="1"/>
</dbReference>
<keyword evidence="11" id="KW-1185">Reference proteome</keyword>
<dbReference type="InterPro" id="IPR018490">
    <property type="entry name" value="cNMP-bd_dom_sf"/>
</dbReference>
<dbReference type="PANTHER" id="PTHR45638:SF5">
    <property type="entry name" value="CYCLIC NUCLEOTIDE-BINDING DOMAIN-CONTAINING PROTEIN"/>
    <property type="match status" value="1"/>
</dbReference>
<dbReference type="GO" id="GO:0005222">
    <property type="term" value="F:intracellularly cAMP-activated cation channel activity"/>
    <property type="evidence" value="ECO:0007669"/>
    <property type="project" value="TreeGrafter"/>
</dbReference>
<evidence type="ECO:0000256" key="4">
    <source>
        <dbReference type="ARBA" id="ARBA00022989"/>
    </source>
</evidence>
<dbReference type="SUPFAM" id="SSF51206">
    <property type="entry name" value="cAMP-binding domain-like"/>
    <property type="match status" value="2"/>
</dbReference>
<dbReference type="PROSITE" id="PS00888">
    <property type="entry name" value="CNMP_BINDING_1"/>
    <property type="match status" value="1"/>
</dbReference>
<reference evidence="12" key="1">
    <citation type="submission" date="2023-03" db="UniProtKB">
        <authorList>
            <consortium name="WormBaseParasite"/>
        </authorList>
    </citation>
    <scope>IDENTIFICATION</scope>
</reference>
<dbReference type="Pfam" id="PF00520">
    <property type="entry name" value="Ion_trans"/>
    <property type="match status" value="1"/>
</dbReference>
<dbReference type="Pfam" id="PF00027">
    <property type="entry name" value="cNMP_binding"/>
    <property type="match status" value="1"/>
</dbReference>
<dbReference type="InterPro" id="IPR018488">
    <property type="entry name" value="cNMP-bd_CS"/>
</dbReference>
<dbReference type="InterPro" id="IPR000595">
    <property type="entry name" value="cNMP-bd_dom"/>
</dbReference>
<dbReference type="GO" id="GO:0030553">
    <property type="term" value="F:cGMP binding"/>
    <property type="evidence" value="ECO:0007669"/>
    <property type="project" value="TreeGrafter"/>
</dbReference>
<keyword evidence="3 9" id="KW-0812">Transmembrane</keyword>
<evidence type="ECO:0000313" key="12">
    <source>
        <dbReference type="WBParaSite" id="ALUE_0000806001-mRNA-1"/>
    </source>
</evidence>
<keyword evidence="6 9" id="KW-0472">Membrane</keyword>
<dbReference type="Gene3D" id="1.10.287.630">
    <property type="entry name" value="Helix hairpin bin"/>
    <property type="match status" value="1"/>
</dbReference>
<dbReference type="PROSITE" id="PS50042">
    <property type="entry name" value="CNMP_BINDING_3"/>
    <property type="match status" value="1"/>
</dbReference>
<proteinExistence type="predicted"/>
<dbReference type="Gene3D" id="2.60.120.10">
    <property type="entry name" value="Jelly Rolls"/>
    <property type="match status" value="2"/>
</dbReference>
<dbReference type="PANTHER" id="PTHR45638">
    <property type="entry name" value="CYCLIC NUCLEOTIDE-GATED CATION CHANNEL SUBUNIT A"/>
    <property type="match status" value="1"/>
</dbReference>
<feature type="transmembrane region" description="Helical" evidence="9">
    <location>
        <begin position="213"/>
        <end position="234"/>
    </location>
</feature>